<dbReference type="Proteomes" id="UP000054279">
    <property type="component" value="Unassembled WGS sequence"/>
</dbReference>
<dbReference type="HOGENOM" id="CLU_1378928_0_0_1"/>
<protein>
    <submittedName>
        <fullName evidence="1">Uncharacterized protein</fullName>
    </submittedName>
</protein>
<gene>
    <name evidence="1" type="ORF">M422DRAFT_255827</name>
</gene>
<proteinExistence type="predicted"/>
<keyword evidence="2" id="KW-1185">Reference proteome</keyword>
<evidence type="ECO:0000313" key="2">
    <source>
        <dbReference type="Proteomes" id="UP000054279"/>
    </source>
</evidence>
<reference evidence="1 2" key="1">
    <citation type="submission" date="2014-06" db="EMBL/GenBank/DDBJ databases">
        <title>Evolutionary Origins and Diversification of the Mycorrhizal Mutualists.</title>
        <authorList>
            <consortium name="DOE Joint Genome Institute"/>
            <consortium name="Mycorrhizal Genomics Consortium"/>
            <person name="Kohler A."/>
            <person name="Kuo A."/>
            <person name="Nagy L.G."/>
            <person name="Floudas D."/>
            <person name="Copeland A."/>
            <person name="Barry K.W."/>
            <person name="Cichocki N."/>
            <person name="Veneault-Fourrey C."/>
            <person name="LaButti K."/>
            <person name="Lindquist E.A."/>
            <person name="Lipzen A."/>
            <person name="Lundell T."/>
            <person name="Morin E."/>
            <person name="Murat C."/>
            <person name="Riley R."/>
            <person name="Ohm R."/>
            <person name="Sun H."/>
            <person name="Tunlid A."/>
            <person name="Henrissat B."/>
            <person name="Grigoriev I.V."/>
            <person name="Hibbett D.S."/>
            <person name="Martin F."/>
        </authorList>
    </citation>
    <scope>NUCLEOTIDE SEQUENCE [LARGE SCALE GENOMIC DNA]</scope>
    <source>
        <strain evidence="1 2">SS14</strain>
    </source>
</reference>
<organism evidence="1 2">
    <name type="scientific">Sphaerobolus stellatus (strain SS14)</name>
    <dbReference type="NCBI Taxonomy" id="990650"/>
    <lineage>
        <taxon>Eukaryota</taxon>
        <taxon>Fungi</taxon>
        <taxon>Dikarya</taxon>
        <taxon>Basidiomycota</taxon>
        <taxon>Agaricomycotina</taxon>
        <taxon>Agaricomycetes</taxon>
        <taxon>Phallomycetidae</taxon>
        <taxon>Geastrales</taxon>
        <taxon>Sphaerobolaceae</taxon>
        <taxon>Sphaerobolus</taxon>
    </lineage>
</organism>
<accession>A0A0C9V2V0</accession>
<dbReference type="EMBL" id="KN837138">
    <property type="protein sequence ID" value="KIJ41319.1"/>
    <property type="molecule type" value="Genomic_DNA"/>
</dbReference>
<sequence length="198" mass="22152">MSSPDAASGSSTYSELENLLNVVDHEIVREYRDKYFPPDVVQACPNKYSIENAKEWIIKPEKFFQFVAYWYQRRTPPASPVAKPVRGPEIVEGETSSARCNQVLASTSQNLDISEGGVLRLKPIGAHLPPAANQQHVQLSLAPMVFNNPSPAIYESSSPAQSALNPLKRKRVSKGEARLSEGEHQYLYQENQQPTIWI</sequence>
<dbReference type="AlphaFoldDB" id="A0A0C9V2V0"/>
<evidence type="ECO:0000313" key="1">
    <source>
        <dbReference type="EMBL" id="KIJ41319.1"/>
    </source>
</evidence>
<name>A0A0C9V2V0_SPHS4</name>